<dbReference type="AlphaFoldDB" id="Q08S78"/>
<feature type="non-terminal residue" evidence="1">
    <location>
        <position position="78"/>
    </location>
</feature>
<proteinExistence type="predicted"/>
<gene>
    <name evidence="1" type="ORF">STIAU_6704</name>
</gene>
<accession>Q08S78</accession>
<name>Q08S78_STIAD</name>
<organism evidence="1 2">
    <name type="scientific">Stigmatella aurantiaca (strain DW4/3-1)</name>
    <dbReference type="NCBI Taxonomy" id="378806"/>
    <lineage>
        <taxon>Bacteria</taxon>
        <taxon>Pseudomonadati</taxon>
        <taxon>Myxococcota</taxon>
        <taxon>Myxococcia</taxon>
        <taxon>Myxococcales</taxon>
        <taxon>Cystobacterineae</taxon>
        <taxon>Archangiaceae</taxon>
        <taxon>Stigmatella</taxon>
    </lineage>
</organism>
<reference evidence="1 2" key="1">
    <citation type="submission" date="2006-04" db="EMBL/GenBank/DDBJ databases">
        <authorList>
            <person name="Nierman W.C."/>
        </authorList>
    </citation>
    <scope>NUCLEOTIDE SEQUENCE [LARGE SCALE GENOMIC DNA]</scope>
    <source>
        <strain evidence="1 2">DW4/3-1</strain>
    </source>
</reference>
<evidence type="ECO:0000313" key="2">
    <source>
        <dbReference type="Proteomes" id="UP000032702"/>
    </source>
</evidence>
<sequence>MSFTRTVPATVPSLFHSSVPVRASVETKKTFLPTVVLPVGPASTGGPSTKCVPLMSCTWKAHQSEGPAREPSAWAREI</sequence>
<comment type="caution">
    <text evidence="1">The sequence shown here is derived from an EMBL/GenBank/DDBJ whole genome shotgun (WGS) entry which is preliminary data.</text>
</comment>
<evidence type="ECO:0000313" key="1">
    <source>
        <dbReference type="EMBL" id="EAU63349.1"/>
    </source>
</evidence>
<protein>
    <submittedName>
        <fullName evidence="1">Uncharacterized protein</fullName>
    </submittedName>
</protein>
<dbReference type="Proteomes" id="UP000032702">
    <property type="component" value="Unassembled WGS sequence"/>
</dbReference>
<dbReference type="EMBL" id="AAMD01000168">
    <property type="protein sequence ID" value="EAU63349.1"/>
    <property type="molecule type" value="Genomic_DNA"/>
</dbReference>